<evidence type="ECO:0000256" key="1">
    <source>
        <dbReference type="ARBA" id="ARBA00010040"/>
    </source>
</evidence>
<dbReference type="GO" id="GO:0004252">
    <property type="term" value="F:serine-type endopeptidase activity"/>
    <property type="evidence" value="ECO:0007669"/>
    <property type="project" value="TreeGrafter"/>
</dbReference>
<dbReference type="EMBL" id="LSBJ02000005">
    <property type="protein sequence ID" value="OAQ65384.1"/>
    <property type="molecule type" value="Genomic_DNA"/>
</dbReference>
<dbReference type="KEGG" id="pchm:VFPPC_14056"/>
<name>A0A179FIJ8_METCM</name>
<dbReference type="STRING" id="1380566.A0A179FIJ8"/>
<dbReference type="PANTHER" id="PTHR42776">
    <property type="entry name" value="SERINE PEPTIDASE S9 FAMILY MEMBER"/>
    <property type="match status" value="1"/>
</dbReference>
<evidence type="ECO:0000259" key="5">
    <source>
        <dbReference type="Pfam" id="PF00326"/>
    </source>
</evidence>
<evidence type="ECO:0000256" key="2">
    <source>
        <dbReference type="ARBA" id="ARBA00022729"/>
    </source>
</evidence>
<dbReference type="AlphaFoldDB" id="A0A179FIJ8"/>
<dbReference type="SUPFAM" id="SSF82171">
    <property type="entry name" value="DPP6 N-terminal domain-like"/>
    <property type="match status" value="1"/>
</dbReference>
<comment type="caution">
    <text evidence="6">The sequence shown here is derived from an EMBL/GenBank/DDBJ whole genome shotgun (WGS) entry which is preliminary data.</text>
</comment>
<sequence length="702" mass="77991">MVQLVKLSPETLISAPRRSAAVPNSDGTLVLFTESTHEIGKGTTTVLRVLTVSSNTSVELTDEEGVHDAHWLPGTRDHIVYLKAGDKGVTQAVVASGSNVSRERYVAATFDAPVANLKLKAVDDGVAFVVTGLIGPDGRLYNETVVDKPSTVRVFDKPAIRFWNELYRSERFTLWYNKLLFRDGKWKLAGELIKLLDDVNLEGPLGMYGGNSSTNNFDIGSAGITVVARDLSCRNPQETMVSVQIYVPLESFTSPPSQKPQQIIAPSLQVKGYASNIRFSPDGAVIAYLFTQLCDLYNNHVHFAPTETLTVTKTLGGQTHNKRTGREPPAGFEFAGSSTTLIVQSERQGRSELDYVDVFNERQSKTFYRGGIVSAFHPLRTRTWDELIVSSSSFIESSKWERIGVPEPRIQSLGVSMRNSGKKFGLHGGMVREFWFPGADEVSVHAFMVVPSDFDERKKYPVVVRPHGGPVSSWTDSWMVAANFAAWAEQGYVVILPNLSGSIGYGVDFARRVNDSWGGKPFDDLQRLMTHLANIPFLDMNKAVLVGGSYAGYMISWCFGHDIINKFCCAIWHDGIFNIPSFQLQSDIVINDSSFGSSPYPWDNMARLEAFNPAKPELLRNWKNAPPTIIVHSSKDYRCPMTEGLAAFTTLQAHGVPSRFLTFSDEGHIVEGPENSLEWYRVVFGWVRRCVDGEITRDSQTW</sequence>
<evidence type="ECO:0000313" key="6">
    <source>
        <dbReference type="EMBL" id="OAQ65384.1"/>
    </source>
</evidence>
<accession>A0A179FIJ8</accession>
<proteinExistence type="inferred from homology"/>
<evidence type="ECO:0000256" key="4">
    <source>
        <dbReference type="ARBA" id="ARBA00032829"/>
    </source>
</evidence>
<dbReference type="InterPro" id="IPR029058">
    <property type="entry name" value="AB_hydrolase_fold"/>
</dbReference>
<dbReference type="GeneID" id="28855821"/>
<dbReference type="OrthoDB" id="416344at2759"/>
<dbReference type="Proteomes" id="UP000078397">
    <property type="component" value="Unassembled WGS sequence"/>
</dbReference>
<dbReference type="Pfam" id="PF00326">
    <property type="entry name" value="Peptidase_S9"/>
    <property type="match status" value="1"/>
</dbReference>
<keyword evidence="2" id="KW-0732">Signal</keyword>
<dbReference type="SUPFAM" id="SSF53474">
    <property type="entry name" value="alpha/beta-Hydrolases"/>
    <property type="match status" value="1"/>
</dbReference>
<protein>
    <recommendedName>
        <fullName evidence="4">Dipeptidyl-peptidase V</fullName>
    </recommendedName>
</protein>
<keyword evidence="3" id="KW-0378">Hydrolase</keyword>
<comment type="similarity">
    <text evidence="1">Belongs to the peptidase S9C family.</text>
</comment>
<organism evidence="6 7">
    <name type="scientific">Pochonia chlamydosporia 170</name>
    <dbReference type="NCBI Taxonomy" id="1380566"/>
    <lineage>
        <taxon>Eukaryota</taxon>
        <taxon>Fungi</taxon>
        <taxon>Dikarya</taxon>
        <taxon>Ascomycota</taxon>
        <taxon>Pezizomycotina</taxon>
        <taxon>Sordariomycetes</taxon>
        <taxon>Hypocreomycetidae</taxon>
        <taxon>Hypocreales</taxon>
        <taxon>Clavicipitaceae</taxon>
        <taxon>Pochonia</taxon>
    </lineage>
</organism>
<dbReference type="GO" id="GO:0006508">
    <property type="term" value="P:proteolysis"/>
    <property type="evidence" value="ECO:0007669"/>
    <property type="project" value="InterPro"/>
</dbReference>
<dbReference type="PANTHER" id="PTHR42776:SF13">
    <property type="entry name" value="DIPEPTIDYL-PEPTIDASE 5"/>
    <property type="match status" value="1"/>
</dbReference>
<feature type="domain" description="Peptidase S9 prolyl oligopeptidase catalytic" evidence="5">
    <location>
        <begin position="478"/>
        <end position="692"/>
    </location>
</feature>
<evidence type="ECO:0000256" key="3">
    <source>
        <dbReference type="ARBA" id="ARBA00022801"/>
    </source>
</evidence>
<keyword evidence="7" id="KW-1185">Reference proteome</keyword>
<dbReference type="Gene3D" id="3.40.50.1820">
    <property type="entry name" value="alpha/beta hydrolase"/>
    <property type="match status" value="1"/>
</dbReference>
<dbReference type="RefSeq" id="XP_018142698.1">
    <property type="nucleotide sequence ID" value="XM_018291827.1"/>
</dbReference>
<gene>
    <name evidence="6" type="ORF">VFPPC_14056</name>
</gene>
<reference evidence="6 7" key="1">
    <citation type="journal article" date="2016" name="PLoS Pathog.">
        <title>Biosynthesis of antibiotic leucinostatins in bio-control fungus Purpureocillium lilacinum and their inhibition on phytophthora revealed by genome mining.</title>
        <authorList>
            <person name="Wang G."/>
            <person name="Liu Z."/>
            <person name="Lin R."/>
            <person name="Li E."/>
            <person name="Mao Z."/>
            <person name="Ling J."/>
            <person name="Yang Y."/>
            <person name="Yin W.B."/>
            <person name="Xie B."/>
        </authorList>
    </citation>
    <scope>NUCLEOTIDE SEQUENCE [LARGE SCALE GENOMIC DNA]</scope>
    <source>
        <strain evidence="6">170</strain>
    </source>
</reference>
<dbReference type="InterPro" id="IPR001375">
    <property type="entry name" value="Peptidase_S9_cat"/>
</dbReference>
<evidence type="ECO:0000313" key="7">
    <source>
        <dbReference type="Proteomes" id="UP000078397"/>
    </source>
</evidence>